<gene>
    <name evidence="17" type="primary">nnrD</name>
    <name evidence="18" type="synonym">nnrE</name>
    <name evidence="22" type="ORF">E5988_12230</name>
</gene>
<feature type="domain" description="YjeF N-terminal" evidence="21">
    <location>
        <begin position="15"/>
        <end position="208"/>
    </location>
</feature>
<dbReference type="EC" id="5.1.99.6" evidence="19"/>
<evidence type="ECO:0000256" key="18">
    <source>
        <dbReference type="HAMAP-Rule" id="MF_01966"/>
    </source>
</evidence>
<evidence type="ECO:0000256" key="15">
    <source>
        <dbReference type="ARBA" id="ARBA00048238"/>
    </source>
</evidence>
<reference evidence="22 23" key="1">
    <citation type="submission" date="2019-04" db="EMBL/GenBank/DDBJ databases">
        <title>Microbes associate with the intestines of laboratory mice.</title>
        <authorList>
            <person name="Navarre W."/>
            <person name="Wong E."/>
            <person name="Huang K.C."/>
            <person name="Tropini C."/>
            <person name="Ng K."/>
            <person name="Yu B."/>
        </authorList>
    </citation>
    <scope>NUCLEOTIDE SEQUENCE [LARGE SCALE GENOMIC DNA]</scope>
    <source>
        <strain evidence="22 23">NM83_B4-11</strain>
    </source>
</reference>
<comment type="function">
    <text evidence="14 19">Bifunctional enzyme that catalyzes the epimerization of the S- and R-forms of NAD(P)HX and the dehydration of the S-form of NAD(P)HX at the expense of ADP, which is converted to AMP. This allows the repair of both epimers of NAD(P)HX, a damaged form of NAD(P)H that is a result of enzymatic or heat-dependent hydration.</text>
</comment>
<comment type="cofactor">
    <cofactor evidence="18 19">
        <name>K(+)</name>
        <dbReference type="ChEBI" id="CHEBI:29103"/>
    </cofactor>
    <text evidence="18 19">Binds 1 potassium ion per subunit.</text>
</comment>
<proteinExistence type="inferred from homology"/>
<comment type="catalytic activity">
    <reaction evidence="16 17 19">
        <text>(6S)-NADPHX + ADP = AMP + phosphate + NADPH + H(+)</text>
        <dbReference type="Rhea" id="RHEA:32235"/>
        <dbReference type="ChEBI" id="CHEBI:15378"/>
        <dbReference type="ChEBI" id="CHEBI:43474"/>
        <dbReference type="ChEBI" id="CHEBI:57783"/>
        <dbReference type="ChEBI" id="CHEBI:64076"/>
        <dbReference type="ChEBI" id="CHEBI:456215"/>
        <dbReference type="ChEBI" id="CHEBI:456216"/>
        <dbReference type="EC" id="4.2.1.136"/>
    </reaction>
</comment>
<dbReference type="SUPFAM" id="SSF53613">
    <property type="entry name" value="Ribokinase-like"/>
    <property type="match status" value="1"/>
</dbReference>
<comment type="caution">
    <text evidence="22">The sequence shown here is derived from an EMBL/GenBank/DDBJ whole genome shotgun (WGS) entry which is preliminary data.</text>
</comment>
<dbReference type="EC" id="4.2.1.136" evidence="19"/>
<evidence type="ECO:0000256" key="11">
    <source>
        <dbReference type="ARBA" id="ARBA00023235"/>
    </source>
</evidence>
<dbReference type="InterPro" id="IPR036652">
    <property type="entry name" value="YjeF_N_dom_sf"/>
</dbReference>
<evidence type="ECO:0000256" key="4">
    <source>
        <dbReference type="ARBA" id="ARBA00009524"/>
    </source>
</evidence>
<dbReference type="HAMAP" id="MF_01966">
    <property type="entry name" value="NADHX_epimerase"/>
    <property type="match status" value="1"/>
</dbReference>
<comment type="catalytic activity">
    <reaction evidence="15 17 19">
        <text>(6S)-NADHX + ADP = AMP + phosphate + NADH + H(+)</text>
        <dbReference type="Rhea" id="RHEA:32223"/>
        <dbReference type="ChEBI" id="CHEBI:15378"/>
        <dbReference type="ChEBI" id="CHEBI:43474"/>
        <dbReference type="ChEBI" id="CHEBI:57945"/>
        <dbReference type="ChEBI" id="CHEBI:64074"/>
        <dbReference type="ChEBI" id="CHEBI:456215"/>
        <dbReference type="ChEBI" id="CHEBI:456216"/>
        <dbReference type="EC" id="4.2.1.136"/>
    </reaction>
</comment>
<feature type="domain" description="YjeF C-terminal" evidence="20">
    <location>
        <begin position="208"/>
        <end position="453"/>
    </location>
</feature>
<evidence type="ECO:0000256" key="14">
    <source>
        <dbReference type="ARBA" id="ARBA00025153"/>
    </source>
</evidence>
<dbReference type="SUPFAM" id="SSF64153">
    <property type="entry name" value="YjeF N-terminal domain-like"/>
    <property type="match status" value="1"/>
</dbReference>
<feature type="binding site" evidence="18">
    <location>
        <position position="151"/>
    </location>
    <ligand>
        <name>(6S)-NADPHX</name>
        <dbReference type="ChEBI" id="CHEBI:64076"/>
    </ligand>
</feature>
<keyword evidence="13" id="KW-0511">Multifunctional enzyme</keyword>
<dbReference type="CDD" id="cd01171">
    <property type="entry name" value="YXKO-related"/>
    <property type="match status" value="1"/>
</dbReference>
<dbReference type="EMBL" id="SSTI01000008">
    <property type="protein sequence ID" value="THG39436.1"/>
    <property type="molecule type" value="Genomic_DNA"/>
</dbReference>
<keyword evidence="23" id="KW-1185">Reference proteome</keyword>
<evidence type="ECO:0000256" key="13">
    <source>
        <dbReference type="ARBA" id="ARBA00023268"/>
    </source>
</evidence>
<dbReference type="Gene3D" id="3.40.50.10260">
    <property type="entry name" value="YjeF N-terminal domain"/>
    <property type="match status" value="1"/>
</dbReference>
<evidence type="ECO:0000256" key="1">
    <source>
        <dbReference type="ARBA" id="ARBA00000013"/>
    </source>
</evidence>
<comment type="subunit">
    <text evidence="17">Homotetramer.</text>
</comment>
<protein>
    <recommendedName>
        <fullName evidence="19">Bifunctional NAD(P)H-hydrate repair enzyme</fullName>
    </recommendedName>
    <alternativeName>
        <fullName evidence="19">Nicotinamide nucleotide repair protein</fullName>
    </alternativeName>
    <domain>
        <recommendedName>
            <fullName evidence="19">ADP-dependent (S)-NAD(P)H-hydrate dehydratase</fullName>
            <ecNumber evidence="19">4.2.1.136</ecNumber>
        </recommendedName>
        <alternativeName>
            <fullName evidence="19">ADP-dependent NAD(P)HX dehydratase</fullName>
        </alternativeName>
    </domain>
    <domain>
        <recommendedName>
            <fullName evidence="19">NAD(P)H-hydrate epimerase</fullName>
            <ecNumber evidence="19">5.1.99.6</ecNumber>
        </recommendedName>
    </domain>
</protein>
<comment type="catalytic activity">
    <reaction evidence="1 18 19">
        <text>(6R)-NADHX = (6S)-NADHX</text>
        <dbReference type="Rhea" id="RHEA:32215"/>
        <dbReference type="ChEBI" id="CHEBI:64074"/>
        <dbReference type="ChEBI" id="CHEBI:64075"/>
        <dbReference type="EC" id="5.1.99.6"/>
    </reaction>
</comment>
<evidence type="ECO:0000256" key="10">
    <source>
        <dbReference type="ARBA" id="ARBA00023027"/>
    </source>
</evidence>
<keyword evidence="7 17" id="KW-0067">ATP-binding</keyword>
<evidence type="ECO:0000256" key="3">
    <source>
        <dbReference type="ARBA" id="ARBA00006001"/>
    </source>
</evidence>
<comment type="function">
    <text evidence="18">Catalyzes the epimerization of the S- and R-forms of NAD(P)HX, a damaged form of NAD(P)H that is a result of enzymatic or heat-dependent hydration. This is a prerequisite for the S-specific NAD(P)H-hydrate dehydratase to allow the repair of both epimers of NAD(P)HX.</text>
</comment>
<feature type="binding site" evidence="18">
    <location>
        <begin position="122"/>
        <end position="128"/>
    </location>
    <ligand>
        <name>(6S)-NADPHX</name>
        <dbReference type="ChEBI" id="CHEBI:64076"/>
    </ligand>
</feature>
<dbReference type="PROSITE" id="PS51385">
    <property type="entry name" value="YJEF_N"/>
    <property type="match status" value="1"/>
</dbReference>
<dbReference type="PROSITE" id="PS01049">
    <property type="entry name" value="YJEF_C_1"/>
    <property type="match status" value="1"/>
</dbReference>
<feature type="binding site" evidence="17">
    <location>
        <position position="402"/>
    </location>
    <ligand>
        <name>(6S)-NADPHX</name>
        <dbReference type="ChEBI" id="CHEBI:64076"/>
    </ligand>
</feature>
<keyword evidence="10 17" id="KW-0520">NAD</keyword>
<evidence type="ECO:0000256" key="16">
    <source>
        <dbReference type="ARBA" id="ARBA00049209"/>
    </source>
</evidence>
<evidence type="ECO:0000256" key="19">
    <source>
        <dbReference type="PIRNR" id="PIRNR017184"/>
    </source>
</evidence>
<dbReference type="InterPro" id="IPR000631">
    <property type="entry name" value="CARKD"/>
</dbReference>
<accession>A0ABY2QFU6</accession>
<evidence type="ECO:0000256" key="2">
    <source>
        <dbReference type="ARBA" id="ARBA00000909"/>
    </source>
</evidence>
<evidence type="ECO:0000256" key="12">
    <source>
        <dbReference type="ARBA" id="ARBA00023239"/>
    </source>
</evidence>
<evidence type="ECO:0000259" key="21">
    <source>
        <dbReference type="PROSITE" id="PS51385"/>
    </source>
</evidence>
<evidence type="ECO:0000313" key="22">
    <source>
        <dbReference type="EMBL" id="THG39436.1"/>
    </source>
</evidence>
<feature type="binding site" evidence="18">
    <location>
        <position position="154"/>
    </location>
    <ligand>
        <name>K(+)</name>
        <dbReference type="ChEBI" id="CHEBI:29103"/>
    </ligand>
</feature>
<keyword evidence="9 18" id="KW-0630">Potassium</keyword>
<feature type="binding site" evidence="18">
    <location>
        <position position="118"/>
    </location>
    <ligand>
        <name>K(+)</name>
        <dbReference type="ChEBI" id="CHEBI:29103"/>
    </ligand>
</feature>
<comment type="catalytic activity">
    <reaction evidence="2 18 19">
        <text>(6R)-NADPHX = (6S)-NADPHX</text>
        <dbReference type="Rhea" id="RHEA:32227"/>
        <dbReference type="ChEBI" id="CHEBI:64076"/>
        <dbReference type="ChEBI" id="CHEBI:64077"/>
        <dbReference type="EC" id="5.1.99.6"/>
    </reaction>
</comment>
<dbReference type="InterPro" id="IPR017953">
    <property type="entry name" value="Carbohydrate_kinase_pred_CS"/>
</dbReference>
<dbReference type="PROSITE" id="PS51383">
    <property type="entry name" value="YJEF_C_3"/>
    <property type="match status" value="1"/>
</dbReference>
<dbReference type="PROSITE" id="PS01050">
    <property type="entry name" value="YJEF_C_2"/>
    <property type="match status" value="1"/>
</dbReference>
<comment type="cofactor">
    <cofactor evidence="17">
        <name>Mg(2+)</name>
        <dbReference type="ChEBI" id="CHEBI:18420"/>
    </cofactor>
</comment>
<feature type="binding site" evidence="17">
    <location>
        <position position="241"/>
    </location>
    <ligand>
        <name>(6S)-NADPHX</name>
        <dbReference type="ChEBI" id="CHEBI:64076"/>
    </ligand>
</feature>
<evidence type="ECO:0000313" key="23">
    <source>
        <dbReference type="Proteomes" id="UP000308038"/>
    </source>
</evidence>
<feature type="binding site" evidence="17">
    <location>
        <position position="294"/>
    </location>
    <ligand>
        <name>(6S)-NADPHX</name>
        <dbReference type="ChEBI" id="CHEBI:64076"/>
    </ligand>
</feature>
<dbReference type="InterPro" id="IPR029056">
    <property type="entry name" value="Ribokinase-like"/>
</dbReference>
<sequence length="453" mass="45726">MIPIDGQAMLTAADTRKAEARAIAAGVSADEMMARAGAAVGEQVRRLAAGAEVLVLCGPGNNGGDGYVAAAALRRAGLPVRVATFAPATTPQARAARERWGEEVEALAEALPAPILVDAIFGIGLSRALDEGVSGPLRRLMTAARLTIAVDVPSGVSTDDGVCLSDLPPANLTLAMGAVKPAHLLQPAAAQCGTVRFVDIGLEAPSRVRAAAAPVIEPPAASAHKYSRGMVAVVAGAMPGAGALAASAAARAGAGYVLLLGSATDRLPHAIVRRRFTAEALEDHRIGAVVIGPGLGRDERAEERLVGSLASGRPLVIDGDALRLMDDRRCAGAAILTPHAGEFDAMFGRGSGSKIDRTVAAAEGTGAVVVHKGPDTVIAAPDGRVIVHSGSSSWLSTAGTGDVLAGVIGARLAAGLEPMEAAVQGVWLHAEAARRAGAAFIADDLVDHLTLTA</sequence>
<evidence type="ECO:0000256" key="7">
    <source>
        <dbReference type="ARBA" id="ARBA00022840"/>
    </source>
</evidence>
<feature type="binding site" evidence="17">
    <location>
        <position position="401"/>
    </location>
    <ligand>
        <name>AMP</name>
        <dbReference type="ChEBI" id="CHEBI:456215"/>
    </ligand>
</feature>
<dbReference type="Gene3D" id="3.40.1190.20">
    <property type="match status" value="1"/>
</dbReference>
<evidence type="ECO:0000256" key="6">
    <source>
        <dbReference type="ARBA" id="ARBA00022741"/>
    </source>
</evidence>
<evidence type="ECO:0000259" key="20">
    <source>
        <dbReference type="PROSITE" id="PS51383"/>
    </source>
</evidence>
<feature type="binding site" evidence="18">
    <location>
        <begin position="61"/>
        <end position="65"/>
    </location>
    <ligand>
        <name>(6S)-NADPHX</name>
        <dbReference type="ChEBI" id="CHEBI:64076"/>
    </ligand>
</feature>
<keyword evidence="5 18" id="KW-0479">Metal-binding</keyword>
<comment type="function">
    <text evidence="17">Catalyzes the dehydration of the S-form of NAD(P)HX at the expense of ADP, which is converted to AMP. Together with NAD(P)HX epimerase, which catalyzes the epimerization of the S- and R-forms, the enzyme allows the repair of both epimers of NAD(P)HX, a damaged form of NAD(P)H that is a result of enzymatic or heat-dependent hydration.</text>
</comment>
<evidence type="ECO:0000256" key="5">
    <source>
        <dbReference type="ARBA" id="ARBA00022723"/>
    </source>
</evidence>
<evidence type="ECO:0000256" key="17">
    <source>
        <dbReference type="HAMAP-Rule" id="MF_01965"/>
    </source>
</evidence>
<organism evidence="22 23">
    <name type="scientific">Sphingomonas olei</name>
    <dbReference type="NCBI Taxonomy" id="1886787"/>
    <lineage>
        <taxon>Bacteria</taxon>
        <taxon>Pseudomonadati</taxon>
        <taxon>Pseudomonadota</taxon>
        <taxon>Alphaproteobacteria</taxon>
        <taxon>Sphingomonadales</taxon>
        <taxon>Sphingomonadaceae</taxon>
        <taxon>Sphingomonas</taxon>
    </lineage>
</organism>
<dbReference type="InterPro" id="IPR030677">
    <property type="entry name" value="Nnr"/>
</dbReference>
<comment type="similarity">
    <text evidence="3 19">In the N-terminal section; belongs to the NnrE/AIBP family.</text>
</comment>
<dbReference type="RefSeq" id="WP_136451831.1">
    <property type="nucleotide sequence ID" value="NZ_SSTI01000008.1"/>
</dbReference>
<comment type="caution">
    <text evidence="18">Lacks conserved residue(s) required for the propagation of feature annotation.</text>
</comment>
<dbReference type="HAMAP" id="MF_01965">
    <property type="entry name" value="NADHX_dehydratase"/>
    <property type="match status" value="1"/>
</dbReference>
<dbReference type="NCBIfam" id="TIGR00197">
    <property type="entry name" value="yjeF_nterm"/>
    <property type="match status" value="1"/>
</dbReference>
<keyword evidence="6 17" id="KW-0547">Nucleotide-binding</keyword>
<keyword evidence="11 18" id="KW-0413">Isomerase</keyword>
<keyword evidence="8 17" id="KW-0521">NADP</keyword>
<comment type="similarity">
    <text evidence="4 19">In the C-terminal section; belongs to the NnrD/CARKD family.</text>
</comment>
<comment type="similarity">
    <text evidence="17">Belongs to the NnrD/CARKD family.</text>
</comment>
<dbReference type="Pfam" id="PF01256">
    <property type="entry name" value="Carb_kinase"/>
    <property type="match status" value="1"/>
</dbReference>
<comment type="similarity">
    <text evidence="18">Belongs to the NnrE/AIBP family.</text>
</comment>
<dbReference type="Pfam" id="PF03853">
    <property type="entry name" value="YjeF_N"/>
    <property type="match status" value="1"/>
</dbReference>
<dbReference type="PANTHER" id="PTHR12592:SF0">
    <property type="entry name" value="ATP-DEPENDENT (S)-NAD(P)H-HYDRATE DEHYDRATASE"/>
    <property type="match status" value="1"/>
</dbReference>
<dbReference type="NCBIfam" id="TIGR00196">
    <property type="entry name" value="yjeF_cterm"/>
    <property type="match status" value="1"/>
</dbReference>
<feature type="binding site" evidence="18">
    <location>
        <position position="62"/>
    </location>
    <ligand>
        <name>K(+)</name>
        <dbReference type="ChEBI" id="CHEBI:29103"/>
    </ligand>
</feature>
<dbReference type="InterPro" id="IPR004443">
    <property type="entry name" value="YjeF_N_dom"/>
</dbReference>
<evidence type="ECO:0000256" key="9">
    <source>
        <dbReference type="ARBA" id="ARBA00022958"/>
    </source>
</evidence>
<keyword evidence="12 17" id="KW-0456">Lyase</keyword>
<dbReference type="Proteomes" id="UP000308038">
    <property type="component" value="Unassembled WGS sequence"/>
</dbReference>
<feature type="binding site" evidence="17">
    <location>
        <begin position="372"/>
        <end position="376"/>
    </location>
    <ligand>
        <name>AMP</name>
        <dbReference type="ChEBI" id="CHEBI:456215"/>
    </ligand>
</feature>
<evidence type="ECO:0000256" key="8">
    <source>
        <dbReference type="ARBA" id="ARBA00022857"/>
    </source>
</evidence>
<feature type="binding site" evidence="17">
    <location>
        <position position="339"/>
    </location>
    <ligand>
        <name>(6S)-NADPHX</name>
        <dbReference type="ChEBI" id="CHEBI:64076"/>
    </ligand>
</feature>
<dbReference type="PIRSF" id="PIRSF017184">
    <property type="entry name" value="Nnr"/>
    <property type="match status" value="1"/>
</dbReference>
<name>A0ABY2QFU6_9SPHN</name>
<dbReference type="PANTHER" id="PTHR12592">
    <property type="entry name" value="ATP-DEPENDENT (S)-NAD(P)H-HYDRATE DEHYDRATASE FAMILY MEMBER"/>
    <property type="match status" value="1"/>
</dbReference>